<dbReference type="InterPro" id="IPR019621">
    <property type="entry name" value="DUF2491"/>
</dbReference>
<dbReference type="AlphaFoldDB" id="A0A399M374"/>
<dbReference type="Pfam" id="PF10679">
    <property type="entry name" value="DUF2491"/>
    <property type="match status" value="1"/>
</dbReference>
<evidence type="ECO:0000313" key="1">
    <source>
        <dbReference type="EMBL" id="RII76201.1"/>
    </source>
</evidence>
<dbReference type="RefSeq" id="WP_119370728.1">
    <property type="nucleotide sequence ID" value="NZ_QWLL01000043.1"/>
</dbReference>
<gene>
    <name evidence="1" type="ORF">D0894_17540</name>
</gene>
<evidence type="ECO:0000313" key="2">
    <source>
        <dbReference type="Proteomes" id="UP000265875"/>
    </source>
</evidence>
<protein>
    <submittedName>
        <fullName evidence="1">DUF2491 family protein</fullName>
    </submittedName>
</protein>
<reference evidence="1 2" key="1">
    <citation type="submission" date="2018-08" db="EMBL/GenBank/DDBJ databases">
        <title>Draft genome sequence of the cyanotroph, Pseudomonas monteilii BCN3.</title>
        <authorList>
            <person name="Jones L.B."/>
            <person name="Kunz D.A."/>
        </authorList>
    </citation>
    <scope>NUCLEOTIDE SEQUENCE [LARGE SCALE GENOMIC DNA]</scope>
    <source>
        <strain evidence="1 2">BCN3</strain>
    </source>
</reference>
<comment type="caution">
    <text evidence="1">The sequence shown here is derived from an EMBL/GenBank/DDBJ whole genome shotgun (WGS) entry which is preliminary data.</text>
</comment>
<dbReference type="EMBL" id="QWLL01000043">
    <property type="protein sequence ID" value="RII76201.1"/>
    <property type="molecule type" value="Genomic_DNA"/>
</dbReference>
<sequence length="192" mass="21380">MPPFGLFIGRIFNPAAALKPLLDGYSELQVPDAQAVCAVGEVDLGEAVQLKRFYLDDEDYWVQVLMNGNEAGDTVLFGYHSAIPVRDEAHLQQVVGSQSSLGMPIYEHDGYLYSRQWGREQGKAPLVSLHEQVATQEARYGISHLSMLYARDTGLPERREFLLLSIEEDEQGNLTFTTSLGATLFPSDFHVT</sequence>
<organism evidence="1 2">
    <name type="scientific">Pseudomonas monteilii</name>
    <dbReference type="NCBI Taxonomy" id="76759"/>
    <lineage>
        <taxon>Bacteria</taxon>
        <taxon>Pseudomonadati</taxon>
        <taxon>Pseudomonadota</taxon>
        <taxon>Gammaproteobacteria</taxon>
        <taxon>Pseudomonadales</taxon>
        <taxon>Pseudomonadaceae</taxon>
        <taxon>Pseudomonas</taxon>
    </lineage>
</organism>
<name>A0A399M374_9PSED</name>
<accession>A0A399M374</accession>
<dbReference type="Proteomes" id="UP000265875">
    <property type="component" value="Unassembled WGS sequence"/>
</dbReference>
<proteinExistence type="predicted"/>